<evidence type="ECO:0000259" key="5">
    <source>
        <dbReference type="PROSITE" id="PS51173"/>
    </source>
</evidence>
<evidence type="ECO:0000256" key="2">
    <source>
        <dbReference type="ARBA" id="ARBA00022801"/>
    </source>
</evidence>
<comment type="similarity">
    <text evidence="1 4">Belongs to the glycosyl hydrolase 53 family.</text>
</comment>
<dbReference type="SUPFAM" id="SSF49384">
    <property type="entry name" value="Carbohydrate-binding domain"/>
    <property type="match status" value="1"/>
</dbReference>
<evidence type="ECO:0000256" key="3">
    <source>
        <dbReference type="ARBA" id="ARBA00023295"/>
    </source>
</evidence>
<keyword evidence="4" id="KW-0732">Signal</keyword>
<dbReference type="GO" id="GO:0016787">
    <property type="term" value="F:hydrolase activity"/>
    <property type="evidence" value="ECO:0007669"/>
    <property type="project" value="UniProtKB-KW"/>
</dbReference>
<dbReference type="PROSITE" id="PS51318">
    <property type="entry name" value="TAT"/>
    <property type="match status" value="1"/>
</dbReference>
<evidence type="ECO:0000313" key="7">
    <source>
        <dbReference type="Proteomes" id="UP001172738"/>
    </source>
</evidence>
<dbReference type="Pfam" id="PF00553">
    <property type="entry name" value="CBM_2"/>
    <property type="match status" value="1"/>
</dbReference>
<dbReference type="InterPro" id="IPR017853">
    <property type="entry name" value="GH"/>
</dbReference>
<dbReference type="SUPFAM" id="SSF51445">
    <property type="entry name" value="(Trans)glycosidases"/>
    <property type="match status" value="1"/>
</dbReference>
<dbReference type="RefSeq" id="WP_301125785.1">
    <property type="nucleotide sequence ID" value="NZ_JAUHPV010000001.1"/>
</dbReference>
<name>A0ABT8FY11_9MICO</name>
<dbReference type="SMART" id="SM00637">
    <property type="entry name" value="CBD_II"/>
    <property type="match status" value="1"/>
</dbReference>
<dbReference type="InterPro" id="IPR011081">
    <property type="entry name" value="Big_4"/>
</dbReference>
<dbReference type="EC" id="3.2.1.89" evidence="4"/>
<keyword evidence="7" id="KW-1185">Reference proteome</keyword>
<organism evidence="6 7">
    <name type="scientific">Demequina zhanjiangensis</name>
    <dbReference type="NCBI Taxonomy" id="3051659"/>
    <lineage>
        <taxon>Bacteria</taxon>
        <taxon>Bacillati</taxon>
        <taxon>Actinomycetota</taxon>
        <taxon>Actinomycetes</taxon>
        <taxon>Micrococcales</taxon>
        <taxon>Demequinaceae</taxon>
        <taxon>Demequina</taxon>
    </lineage>
</organism>
<evidence type="ECO:0000256" key="1">
    <source>
        <dbReference type="ARBA" id="ARBA00010687"/>
    </source>
</evidence>
<dbReference type="Proteomes" id="UP001172738">
    <property type="component" value="Unassembled WGS sequence"/>
</dbReference>
<dbReference type="Gene3D" id="3.20.20.80">
    <property type="entry name" value="Glycosidases"/>
    <property type="match status" value="1"/>
</dbReference>
<dbReference type="InterPro" id="IPR008965">
    <property type="entry name" value="CBM2/CBM3_carb-bd_dom_sf"/>
</dbReference>
<keyword evidence="2 4" id="KW-0378">Hydrolase</keyword>
<feature type="chain" id="PRO_5044969080" description="Arabinogalactan endo-beta-1,4-galactanase" evidence="4">
    <location>
        <begin position="33"/>
        <end position="1144"/>
    </location>
</feature>
<dbReference type="EMBL" id="JAUHPV010000001">
    <property type="protein sequence ID" value="MDN4471793.1"/>
    <property type="molecule type" value="Genomic_DNA"/>
</dbReference>
<protein>
    <recommendedName>
        <fullName evidence="4">Arabinogalactan endo-beta-1,4-galactanase</fullName>
        <ecNumber evidence="4">3.2.1.89</ecNumber>
    </recommendedName>
</protein>
<dbReference type="InterPro" id="IPR011683">
    <property type="entry name" value="Glyco_hydro_53"/>
</dbReference>
<dbReference type="InterPro" id="IPR001919">
    <property type="entry name" value="CBD2"/>
</dbReference>
<comment type="catalytic activity">
    <reaction evidence="4">
        <text>The enzyme specifically hydrolyzes (1-&gt;4)-beta-D-galactosidic linkages in type I arabinogalactans.</text>
        <dbReference type="EC" id="3.2.1.89"/>
    </reaction>
</comment>
<dbReference type="Pfam" id="PF07532">
    <property type="entry name" value="Big_4"/>
    <property type="match status" value="2"/>
</dbReference>
<gene>
    <name evidence="6" type="ORF">QQX04_02155</name>
</gene>
<evidence type="ECO:0000256" key="4">
    <source>
        <dbReference type="RuleBase" id="RU361192"/>
    </source>
</evidence>
<dbReference type="Gene3D" id="2.60.120.260">
    <property type="entry name" value="Galactose-binding domain-like"/>
    <property type="match status" value="2"/>
</dbReference>
<proteinExistence type="inferred from homology"/>
<evidence type="ECO:0000313" key="6">
    <source>
        <dbReference type="EMBL" id="MDN4471793.1"/>
    </source>
</evidence>
<feature type="signal peptide" evidence="4">
    <location>
        <begin position="1"/>
        <end position="32"/>
    </location>
</feature>
<dbReference type="PANTHER" id="PTHR34983">
    <property type="entry name" value="ARABINOGALACTAN ENDO-BETA-1,4-GALACTANASE A"/>
    <property type="match status" value="1"/>
</dbReference>
<dbReference type="PROSITE" id="PS51173">
    <property type="entry name" value="CBM2"/>
    <property type="match status" value="1"/>
</dbReference>
<dbReference type="PANTHER" id="PTHR34983:SF2">
    <property type="entry name" value="ENDO-BETA-1,4-GALACTANASE"/>
    <property type="match status" value="1"/>
</dbReference>
<keyword evidence="3 4" id="KW-0326">Glycosidase</keyword>
<dbReference type="Pfam" id="PF07745">
    <property type="entry name" value="Glyco_hydro_53"/>
    <property type="match status" value="1"/>
</dbReference>
<dbReference type="InterPro" id="IPR006311">
    <property type="entry name" value="TAT_signal"/>
</dbReference>
<dbReference type="Gene3D" id="2.60.40.290">
    <property type="match status" value="1"/>
</dbReference>
<feature type="domain" description="CBM2" evidence="5">
    <location>
        <begin position="1033"/>
        <end position="1143"/>
    </location>
</feature>
<dbReference type="InterPro" id="IPR012291">
    <property type="entry name" value="CBM2_carb-bd_dom_sf"/>
</dbReference>
<accession>A0ABT8FY11</accession>
<reference evidence="6" key="1">
    <citation type="submission" date="2023-06" db="EMBL/GenBank/DDBJ databases">
        <title>SYSU T00b26.</title>
        <authorList>
            <person name="Gao L."/>
            <person name="Fang B.-Z."/>
            <person name="Li W.-J."/>
        </authorList>
    </citation>
    <scope>NUCLEOTIDE SEQUENCE</scope>
    <source>
        <strain evidence="6">SYSU T00b26</strain>
    </source>
</reference>
<comment type="caution">
    <text evidence="6">The sequence shown here is derived from an EMBL/GenBank/DDBJ whole genome shotgun (WGS) entry which is preliminary data.</text>
</comment>
<dbReference type="Gene3D" id="1.20.1270.90">
    <property type="entry name" value="AF1782-like"/>
    <property type="match status" value="2"/>
</dbReference>
<sequence>MTIRTRWRSLAAAVSMTAMVAAGGATATVASAAEEGPVDAGITVPQVEGMGEDWINGVDVSSVLSEEESGVVFYDEDGQEADLFQILADHDVNWVRVRVWNDPYDAEGNGYGGGTVDAARATTIAKRATDAGLRVLVNFHYSDFWAHPGQQQLPKAWKDLATVEERAQAVHDYTAETLAGMVAAGVDVGMVQIGNENTPNSSEQIVEVGGWDDFATIVSAGSAAVRETVPDAQVAVHFTNPERGTQPSFAAALDARDVDYDVFLTSYYPFWHGTLENLTSTLSTIATTYDKDVAVAEVSWAYTLEDGDGHENTIRSTYDQYSISVQGQALAIRDVMQAVADVEGGRGLGTFYWEPAWIPVGPADDAAANAVLWEQYGSGWAASYAGSYDPDDAGVYYGGSSWDNQALFDFTGHPLESLRVYQYAVTGAVAPRTVDSVESPSLTVTDGDPIDLPAEVLVSFTDGTSESQAVDWTLESSWIDGPGLYTVTGATSGGYDVSATIEVLDPDAVGENLVVNPGFEDGSTGWTGTGSGFTIGRAEDPHTGSLSTHWYSANANSFQISQTLTGVPAGTYRLAAALQGGGAGPDDVITLSAQSGISTVTTTATLQGYKAWQYPTTSLLHVSEGGTVDLWIDWDMSAGAWGTLDDVTFALGADLPEADLSVLEALVDEAGTLDRDAYSPYTLFLLDKALARAAFVTGSEAPSQEAVDGAATQLDAALEGLEPDDGTVPDPTVAPVSVTVVEGDPIALPDQVAVIAYDETETLEDVVWDDVLALIESPGVYTVAGVTENGWEVTAEITVTVRNWIANGGFEKGVSDVTPWQITAGLQSDGTWPDSSTSSSWVVGYSDIEGGYALNGWSDPWSGPEFWLSAEQTVEALPAGTYALTATTAGGNDLLGGAGETTYELGAWDGTATHSVDLALPGWPDHDTQSVQLTLDAAADVTVWLSADIVPGDWSYADDVSLVRVRDAADTGELDSLLAEAAAIDTALYAPWSVEELDAALAVARIASGADAPSQSLVDSAVAAMSAALDSMVLAPNGTCAVSTKVHGTWPGGFNAQVWLANTSDEDLRGWTMRWSFDGDEEVAHLWSGDVTQDGSDVVVTSKPYNGSLRAGKHLTFGFLGTTTSDSPGLSEVSVNGVACAMGD</sequence>